<feature type="compositionally biased region" description="Basic and acidic residues" evidence="1">
    <location>
        <begin position="27"/>
        <end position="38"/>
    </location>
</feature>
<dbReference type="Proteomes" id="UP000012081">
    <property type="component" value="Unassembled WGS sequence"/>
</dbReference>
<evidence type="ECO:0000256" key="2">
    <source>
        <dbReference type="SAM" id="SignalP"/>
    </source>
</evidence>
<dbReference type="EMBL" id="APBN01000003">
    <property type="protein sequence ID" value="EMT52968.1"/>
    <property type="molecule type" value="Genomic_DNA"/>
</dbReference>
<evidence type="ECO:0000313" key="4">
    <source>
        <dbReference type="Proteomes" id="UP000012081"/>
    </source>
</evidence>
<organism evidence="3 4">
    <name type="scientific">Brevibacillus borstelensis AK1</name>
    <dbReference type="NCBI Taxonomy" id="1300222"/>
    <lineage>
        <taxon>Bacteria</taxon>
        <taxon>Bacillati</taxon>
        <taxon>Bacillota</taxon>
        <taxon>Bacilli</taxon>
        <taxon>Bacillales</taxon>
        <taxon>Paenibacillaceae</taxon>
        <taxon>Brevibacillus</taxon>
    </lineage>
</organism>
<proteinExistence type="predicted"/>
<dbReference type="RefSeq" id="WP_003387818.1">
    <property type="nucleotide sequence ID" value="NZ_APBN01000003.1"/>
</dbReference>
<feature type="compositionally biased region" description="Low complexity" evidence="1">
    <location>
        <begin position="42"/>
        <end position="53"/>
    </location>
</feature>
<protein>
    <recommendedName>
        <fullName evidence="5">Lipoprotein</fullName>
    </recommendedName>
</protein>
<keyword evidence="4" id="KW-1185">Reference proteome</keyword>
<accession>M8DHH4</accession>
<comment type="caution">
    <text evidence="3">The sequence shown here is derived from an EMBL/GenBank/DDBJ whole genome shotgun (WGS) entry which is preliminary data.</text>
</comment>
<evidence type="ECO:0000313" key="3">
    <source>
        <dbReference type="EMBL" id="EMT52968.1"/>
    </source>
</evidence>
<dbReference type="STRING" id="1300222.I532_09322"/>
<dbReference type="OrthoDB" id="193257at2"/>
<evidence type="ECO:0000256" key="1">
    <source>
        <dbReference type="SAM" id="MobiDB-lite"/>
    </source>
</evidence>
<dbReference type="PATRIC" id="fig|1300222.3.peg.1922"/>
<name>M8DHH4_9BACL</name>
<dbReference type="AlphaFoldDB" id="M8DHH4"/>
<evidence type="ECO:0008006" key="5">
    <source>
        <dbReference type="Google" id="ProtNLM"/>
    </source>
</evidence>
<feature type="region of interest" description="Disordered" evidence="1">
    <location>
        <begin position="25"/>
        <end position="61"/>
    </location>
</feature>
<feature type="chain" id="PRO_5038651979" description="Lipoprotein" evidence="2">
    <location>
        <begin position="26"/>
        <end position="345"/>
    </location>
</feature>
<reference evidence="3 4" key="1">
    <citation type="submission" date="2013-03" db="EMBL/GenBank/DDBJ databases">
        <title>Assembly of a new bacterial strain Brevibacillus borstelensis AK1.</title>
        <authorList>
            <person name="Rajan I."/>
            <person name="PoliReddy D."/>
            <person name="Sugumar T."/>
            <person name="Rathinam K."/>
            <person name="Alqarawi S."/>
            <person name="Khalil A.B."/>
            <person name="Sivakumar N."/>
        </authorList>
    </citation>
    <scope>NUCLEOTIDE SEQUENCE [LARGE SCALE GENOMIC DNA]</scope>
    <source>
        <strain evidence="3 4">AK1</strain>
    </source>
</reference>
<keyword evidence="2" id="KW-0732">Signal</keyword>
<feature type="signal peptide" evidence="2">
    <location>
        <begin position="1"/>
        <end position="25"/>
    </location>
</feature>
<gene>
    <name evidence="3" type="ORF">I532_09322</name>
</gene>
<sequence>MKKVIGIWLTAILLIAALTACSQNAKPADEKAPQKTEEASSDTKTSDTSSSEANKAPGEAVPFEVVGQSSEDAPTDQGQTEVRLGGNVTVEEKELVIKGTSNLLPGAIVEAEVTSKGYNMWGYKAKTEVNGDGSFEMTVKKPDVKNTMDVELSFDPYDQSDRLKKVYGDSGEKLAGPFVYQSSNFAEIAYYAAAYAHVAHDAPLKTAVAFETPKWDRPSDYGDPTVWFKPTVTKDEKYLYVSVKSNLLEGATVKGDVDIPGHIHYGYTDSTRVKPDGSFTLQIAHPKKVKEYYFLIRYEPEEVTWPTLKEAYGTKGEKLKGELVKVKDRDDKTINIVEMKIKITE</sequence>
<dbReference type="PROSITE" id="PS51257">
    <property type="entry name" value="PROKAR_LIPOPROTEIN"/>
    <property type="match status" value="1"/>
</dbReference>